<accession>A0A0B6XXT5</accession>
<evidence type="ECO:0000313" key="1">
    <source>
        <dbReference type="EMBL" id="CEK48346.1"/>
    </source>
</evidence>
<gene>
    <name evidence="1" type="primary">ORF3711</name>
</gene>
<sequence>MHLPGPSKTNINCILQNPGEYVGSGLVFYETMKQNSHCLMLRCHVAVSPACPMLQLHYDSSIEMLIIDYTLHVCHFSP</sequence>
<proteinExistence type="predicted"/>
<feature type="non-terminal residue" evidence="1">
    <location>
        <position position="78"/>
    </location>
</feature>
<dbReference type="EMBL" id="HACG01001481">
    <property type="protein sequence ID" value="CEK48346.1"/>
    <property type="molecule type" value="Transcribed_RNA"/>
</dbReference>
<organism evidence="1">
    <name type="scientific">Arion vulgaris</name>
    <dbReference type="NCBI Taxonomy" id="1028688"/>
    <lineage>
        <taxon>Eukaryota</taxon>
        <taxon>Metazoa</taxon>
        <taxon>Spiralia</taxon>
        <taxon>Lophotrochozoa</taxon>
        <taxon>Mollusca</taxon>
        <taxon>Gastropoda</taxon>
        <taxon>Heterobranchia</taxon>
        <taxon>Euthyneura</taxon>
        <taxon>Panpulmonata</taxon>
        <taxon>Eupulmonata</taxon>
        <taxon>Stylommatophora</taxon>
        <taxon>Helicina</taxon>
        <taxon>Arionoidea</taxon>
        <taxon>Arionidae</taxon>
        <taxon>Arion</taxon>
    </lineage>
</organism>
<protein>
    <submittedName>
        <fullName evidence="1">Uncharacterized protein</fullName>
    </submittedName>
</protein>
<dbReference type="AlphaFoldDB" id="A0A0B6XXT5"/>
<reference evidence="1" key="1">
    <citation type="submission" date="2014-12" db="EMBL/GenBank/DDBJ databases">
        <title>Insight into the proteome of Arion vulgaris.</title>
        <authorList>
            <person name="Aradska J."/>
            <person name="Bulat T."/>
            <person name="Smidak R."/>
            <person name="Sarate P."/>
            <person name="Gangsoo J."/>
            <person name="Sialana F."/>
            <person name="Bilban M."/>
            <person name="Lubec G."/>
        </authorList>
    </citation>
    <scope>NUCLEOTIDE SEQUENCE</scope>
    <source>
        <tissue evidence="1">Skin</tissue>
    </source>
</reference>
<name>A0A0B6XXT5_9EUPU</name>